<proteinExistence type="inferred from homology"/>
<keyword evidence="7" id="KW-1185">Reference proteome</keyword>
<evidence type="ECO:0000256" key="1">
    <source>
        <dbReference type="ARBA" id="ARBA00010528"/>
    </source>
</evidence>
<dbReference type="Pfam" id="PF00573">
    <property type="entry name" value="Ribosomal_L4"/>
    <property type="match status" value="1"/>
</dbReference>
<dbReference type="PANTHER" id="PTHR10746:SF6">
    <property type="entry name" value="LARGE RIBOSOMAL SUBUNIT PROTEIN UL4M"/>
    <property type="match status" value="1"/>
</dbReference>
<keyword evidence="3" id="KW-0687">Ribonucleoprotein</keyword>
<gene>
    <name evidence="6" type="ORF">FA10DRAFT_264582</name>
</gene>
<evidence type="ECO:0000256" key="3">
    <source>
        <dbReference type="ARBA" id="ARBA00023274"/>
    </source>
</evidence>
<dbReference type="Gene3D" id="3.40.1370.10">
    <property type="match status" value="1"/>
</dbReference>
<dbReference type="GO" id="GO:1990904">
    <property type="term" value="C:ribonucleoprotein complex"/>
    <property type="evidence" value="ECO:0007669"/>
    <property type="project" value="UniProtKB-KW"/>
</dbReference>
<dbReference type="STRING" id="215250.A0A316YX26"/>
<dbReference type="GeneID" id="37042620"/>
<evidence type="ECO:0000313" key="7">
    <source>
        <dbReference type="Proteomes" id="UP000245768"/>
    </source>
</evidence>
<comment type="similarity">
    <text evidence="1">Belongs to the universal ribosomal protein uL4 family.</text>
</comment>
<feature type="region of interest" description="Disordered" evidence="5">
    <location>
        <begin position="130"/>
        <end position="158"/>
    </location>
</feature>
<dbReference type="InterPro" id="IPR013005">
    <property type="entry name" value="Ribosomal_uL4-like"/>
</dbReference>
<reference evidence="6" key="1">
    <citation type="journal article" date="2018" name="Mol. Biol. Evol.">
        <title>Broad Genomic Sampling Reveals a Smut Pathogenic Ancestry of the Fungal Clade Ustilaginomycotina.</title>
        <authorList>
            <person name="Kijpornyongpan T."/>
            <person name="Mondo S.J."/>
            <person name="Barry K."/>
            <person name="Sandor L."/>
            <person name="Lee J."/>
            <person name="Lipzen A."/>
            <person name="Pangilinan J."/>
            <person name="LaButti K."/>
            <person name="Hainaut M."/>
            <person name="Henrissat B."/>
            <person name="Grigoriev I.V."/>
            <person name="Spatafora J.W."/>
            <person name="Aime M.C."/>
        </authorList>
    </citation>
    <scope>NUCLEOTIDE SEQUENCE [LARGE SCALE GENOMIC DNA]</scope>
    <source>
        <strain evidence="6">MCA 4198</strain>
    </source>
</reference>
<dbReference type="InterPro" id="IPR023574">
    <property type="entry name" value="Ribosomal_uL4_dom_sf"/>
</dbReference>
<evidence type="ECO:0000256" key="2">
    <source>
        <dbReference type="ARBA" id="ARBA00022980"/>
    </source>
</evidence>
<dbReference type="PANTHER" id="PTHR10746">
    <property type="entry name" value="50S RIBOSOMAL PROTEIN L4"/>
    <property type="match status" value="1"/>
</dbReference>
<evidence type="ECO:0000256" key="5">
    <source>
        <dbReference type="SAM" id="MobiDB-lite"/>
    </source>
</evidence>
<dbReference type="InParanoid" id="A0A316YX26"/>
<dbReference type="RefSeq" id="XP_025381185.1">
    <property type="nucleotide sequence ID" value="XM_025520704.1"/>
</dbReference>
<dbReference type="InterPro" id="IPR002136">
    <property type="entry name" value="Ribosomal_uL4"/>
</dbReference>
<name>A0A316YX26_9BASI</name>
<accession>A0A316YX26</accession>
<dbReference type="Proteomes" id="UP000245768">
    <property type="component" value="Unassembled WGS sequence"/>
</dbReference>
<evidence type="ECO:0000256" key="4">
    <source>
        <dbReference type="ARBA" id="ARBA00040565"/>
    </source>
</evidence>
<protein>
    <recommendedName>
        <fullName evidence="4">Large ribosomal subunit protein uL4m</fullName>
    </recommendedName>
</protein>
<dbReference type="GO" id="GO:0003735">
    <property type="term" value="F:structural constituent of ribosome"/>
    <property type="evidence" value="ECO:0007669"/>
    <property type="project" value="InterPro"/>
</dbReference>
<sequence length="398" mass="43701">MSMLLRRVYGEARRRAVPSPSTTSMFLHSTPALDPSSPAAVGGEAIASTSAATLEMAPTQVCHVKLSYLHPSTKVKPAVVRSGDLKTGYVRPEAKFVPLSAHVFDTEPRRDILHASVVYYLDSRRSGTASTKTRGEVNFSGRKLRPQKGSGQARLGTRSNPLLRKGGVIFGPRPRDMSSKLPRRVRELALRSALSARWRLGSLHVVPSLVWDAPPNTTGKLRRQLHAKGWTDVLFLTAPRNPQPSDRTLKTDAKPSAADPVYTPEQIQEHDIEVANFISASSNIPQTNVIRLDKLTEDAHKQARKAEDKKRPGELPAYEVLKRKLLVLDLGAVEWLEEKLGGAIFHEEGLLEELQAGMEQLGGLQQESGDEAEDWTDEEVALESEAAQVIADGLQKPS</sequence>
<keyword evidence="2 6" id="KW-0689">Ribosomal protein</keyword>
<dbReference type="GO" id="GO:0006412">
    <property type="term" value="P:translation"/>
    <property type="evidence" value="ECO:0007669"/>
    <property type="project" value="InterPro"/>
</dbReference>
<dbReference type="SUPFAM" id="SSF52166">
    <property type="entry name" value="Ribosomal protein L4"/>
    <property type="match status" value="1"/>
</dbReference>
<dbReference type="OrthoDB" id="275876at2759"/>
<evidence type="ECO:0000313" key="6">
    <source>
        <dbReference type="EMBL" id="PWN93987.1"/>
    </source>
</evidence>
<organism evidence="6 7">
    <name type="scientific">Acaromyces ingoldii</name>
    <dbReference type="NCBI Taxonomy" id="215250"/>
    <lineage>
        <taxon>Eukaryota</taxon>
        <taxon>Fungi</taxon>
        <taxon>Dikarya</taxon>
        <taxon>Basidiomycota</taxon>
        <taxon>Ustilaginomycotina</taxon>
        <taxon>Exobasidiomycetes</taxon>
        <taxon>Exobasidiales</taxon>
        <taxon>Cryptobasidiaceae</taxon>
        <taxon>Acaromyces</taxon>
    </lineage>
</organism>
<dbReference type="AlphaFoldDB" id="A0A316YX26"/>
<dbReference type="GO" id="GO:0005840">
    <property type="term" value="C:ribosome"/>
    <property type="evidence" value="ECO:0007669"/>
    <property type="project" value="UniProtKB-KW"/>
</dbReference>
<dbReference type="EMBL" id="KZ819634">
    <property type="protein sequence ID" value="PWN93987.1"/>
    <property type="molecule type" value="Genomic_DNA"/>
</dbReference>